<dbReference type="AlphaFoldDB" id="A0A1C0U2E5"/>
<feature type="domain" description="Tyr recombinase" evidence="3">
    <location>
        <begin position="5"/>
        <end position="59"/>
    </location>
</feature>
<protein>
    <submittedName>
        <fullName evidence="4">Putative prophage CPS-53 integrase</fullName>
    </submittedName>
</protein>
<evidence type="ECO:0000256" key="1">
    <source>
        <dbReference type="ARBA" id="ARBA00008857"/>
    </source>
</evidence>
<dbReference type="PANTHER" id="PTHR30629">
    <property type="entry name" value="PROPHAGE INTEGRASE"/>
    <property type="match status" value="1"/>
</dbReference>
<dbReference type="EMBL" id="LOMY01000095">
    <property type="protein sequence ID" value="OCQ52102.1"/>
    <property type="molecule type" value="Genomic_DNA"/>
</dbReference>
<dbReference type="GO" id="GO:0006310">
    <property type="term" value="P:DNA recombination"/>
    <property type="evidence" value="ECO:0007669"/>
    <property type="project" value="InterPro"/>
</dbReference>
<dbReference type="InterPro" id="IPR002104">
    <property type="entry name" value="Integrase_catalytic"/>
</dbReference>
<evidence type="ECO:0000313" key="4">
    <source>
        <dbReference type="EMBL" id="OCQ52102.1"/>
    </source>
</evidence>
<proteinExistence type="inferred from homology"/>
<organism evidence="4 5">
    <name type="scientific">Photorhabdus australis subsp. thailandensis</name>
    <dbReference type="NCBI Taxonomy" id="2805096"/>
    <lineage>
        <taxon>Bacteria</taxon>
        <taxon>Pseudomonadati</taxon>
        <taxon>Pseudomonadota</taxon>
        <taxon>Gammaproteobacteria</taxon>
        <taxon>Enterobacterales</taxon>
        <taxon>Morganellaceae</taxon>
        <taxon>Photorhabdus</taxon>
    </lineage>
</organism>
<dbReference type="InterPro" id="IPR011010">
    <property type="entry name" value="DNA_brk_join_enz"/>
</dbReference>
<gene>
    <name evidence="4" type="primary">intS_4</name>
    <name evidence="4" type="ORF">Ppb6_02732</name>
</gene>
<sequence>MAINVMMKRMGYSGRTTGHGFRHTMSTILHEYSFPSEWIELQLAHIDKNSIRGTYNHALYLSKC</sequence>
<accession>A0A1C0U2E5</accession>
<dbReference type="PANTHER" id="PTHR30629:SF2">
    <property type="entry name" value="PROPHAGE INTEGRASE INTS-RELATED"/>
    <property type="match status" value="1"/>
</dbReference>
<dbReference type="SUPFAM" id="SSF56349">
    <property type="entry name" value="DNA breaking-rejoining enzymes"/>
    <property type="match status" value="1"/>
</dbReference>
<dbReference type="InterPro" id="IPR050808">
    <property type="entry name" value="Phage_Integrase"/>
</dbReference>
<keyword evidence="2" id="KW-0229">DNA integration</keyword>
<evidence type="ECO:0000313" key="5">
    <source>
        <dbReference type="Proteomes" id="UP000093476"/>
    </source>
</evidence>
<dbReference type="STRING" id="286156.Ppb6_02732"/>
<comment type="similarity">
    <text evidence="1">Belongs to the 'phage' integrase family.</text>
</comment>
<reference evidence="4 5" key="1">
    <citation type="submission" date="2015-12" db="EMBL/GenBank/DDBJ databases">
        <title>Genome comparisons provide insights into the role of secondary metabolites in the pathogenic phase of the Photorhabdus life cycle.</title>
        <authorList>
            <person name="Tobias N.J."/>
            <person name="Mishra B."/>
            <person name="Gupta D.K."/>
            <person name="Thines M."/>
            <person name="Stinear T.P."/>
            <person name="Bode H.B."/>
        </authorList>
    </citation>
    <scope>NUCLEOTIDE SEQUENCE [LARGE SCALE GENOMIC DNA]</scope>
    <source>
        <strain evidence="4 5">PB68.1</strain>
    </source>
</reference>
<dbReference type="Pfam" id="PF00589">
    <property type="entry name" value="Phage_integrase"/>
    <property type="match status" value="1"/>
</dbReference>
<name>A0A1C0U2E5_9GAMM</name>
<dbReference type="GO" id="GO:0003677">
    <property type="term" value="F:DNA binding"/>
    <property type="evidence" value="ECO:0007669"/>
    <property type="project" value="InterPro"/>
</dbReference>
<evidence type="ECO:0000256" key="2">
    <source>
        <dbReference type="ARBA" id="ARBA00022908"/>
    </source>
</evidence>
<dbReference type="Proteomes" id="UP000093476">
    <property type="component" value="Unassembled WGS sequence"/>
</dbReference>
<keyword evidence="5" id="KW-1185">Reference proteome</keyword>
<dbReference type="GO" id="GO:0015074">
    <property type="term" value="P:DNA integration"/>
    <property type="evidence" value="ECO:0007669"/>
    <property type="project" value="UniProtKB-KW"/>
</dbReference>
<comment type="caution">
    <text evidence="4">The sequence shown here is derived from an EMBL/GenBank/DDBJ whole genome shotgun (WGS) entry which is preliminary data.</text>
</comment>
<evidence type="ECO:0000259" key="3">
    <source>
        <dbReference type="Pfam" id="PF00589"/>
    </source>
</evidence>